<dbReference type="EMBL" id="SACN01000001">
    <property type="protein sequence ID" value="RVT93289.1"/>
    <property type="molecule type" value="Genomic_DNA"/>
</dbReference>
<feature type="domain" description="Flagellar motor switch protein FliN-like C-terminal" evidence="1">
    <location>
        <begin position="266"/>
        <end position="331"/>
    </location>
</feature>
<dbReference type="RefSeq" id="WP_127741745.1">
    <property type="nucleotide sequence ID" value="NZ_SACN01000001.1"/>
</dbReference>
<evidence type="ECO:0000313" key="3">
    <source>
        <dbReference type="Proteomes" id="UP000282971"/>
    </source>
</evidence>
<protein>
    <recommendedName>
        <fullName evidence="1">Flagellar motor switch protein FliN-like C-terminal domain-containing protein</fullName>
    </recommendedName>
</protein>
<sequence>MNARPSSIRQRLPALRRDHAEAQTGLIAALNNREIDDLRISARMAGGRDLRAATVWIRFDTRIGSLLVAPLLVDNQLARMTNGEGAPDGIASAATLGRIENLVAAAERIFALELHPAGLVTDLEGDLVIIRLDALDRSGTLRHRLLIATPPGVEIEPLPLPIDLPPLIGGLALRWTARIDALPIAAARLSTIGRGDFILLGLGPLVARLYLPGRNDRATATIELKKGFATLGNDPQQGNANVSDRTYMTDADAPGTPSGAGDWASIRVATTIEFDGNGLTAAEMATLGKGSVLPLPIAGGTLPVRVIAGGAVIADGELVAVGEGYGVLVTAVRAGDAG</sequence>
<proteinExistence type="predicted"/>
<dbReference type="OrthoDB" id="7537058at2"/>
<dbReference type="InterPro" id="IPR036429">
    <property type="entry name" value="SpoA-like_sf"/>
</dbReference>
<evidence type="ECO:0000313" key="2">
    <source>
        <dbReference type="EMBL" id="RVT93289.1"/>
    </source>
</evidence>
<comment type="caution">
    <text evidence="2">The sequence shown here is derived from an EMBL/GenBank/DDBJ whole genome shotgun (WGS) entry which is preliminary data.</text>
</comment>
<accession>A0A437M6L5</accession>
<reference evidence="2 3" key="1">
    <citation type="submission" date="2019-01" db="EMBL/GenBank/DDBJ databases">
        <authorList>
            <person name="Chen W.-M."/>
        </authorList>
    </citation>
    <scope>NUCLEOTIDE SEQUENCE [LARGE SCALE GENOMIC DNA]</scope>
    <source>
        <strain evidence="2 3">CCP-7</strain>
    </source>
</reference>
<dbReference type="AlphaFoldDB" id="A0A437M6L5"/>
<dbReference type="Proteomes" id="UP000282971">
    <property type="component" value="Unassembled WGS sequence"/>
</dbReference>
<gene>
    <name evidence="2" type="ORF">EOD43_05225</name>
</gene>
<dbReference type="Pfam" id="PF01052">
    <property type="entry name" value="FliMN_C"/>
    <property type="match status" value="1"/>
</dbReference>
<organism evidence="2 3">
    <name type="scientific">Sphingomonas crocodyli</name>
    <dbReference type="NCBI Taxonomy" id="1979270"/>
    <lineage>
        <taxon>Bacteria</taxon>
        <taxon>Pseudomonadati</taxon>
        <taxon>Pseudomonadota</taxon>
        <taxon>Alphaproteobacteria</taxon>
        <taxon>Sphingomonadales</taxon>
        <taxon>Sphingomonadaceae</taxon>
        <taxon>Sphingomonas</taxon>
    </lineage>
</organism>
<name>A0A437M6L5_9SPHN</name>
<evidence type="ECO:0000259" key="1">
    <source>
        <dbReference type="Pfam" id="PF01052"/>
    </source>
</evidence>
<dbReference type="InterPro" id="IPR001543">
    <property type="entry name" value="FliN-like_C"/>
</dbReference>
<dbReference type="SUPFAM" id="SSF101801">
    <property type="entry name" value="Surface presentation of antigens (SPOA)"/>
    <property type="match status" value="1"/>
</dbReference>
<keyword evidence="3" id="KW-1185">Reference proteome</keyword>
<dbReference type="Gene3D" id="2.30.330.10">
    <property type="entry name" value="SpoA-like"/>
    <property type="match status" value="1"/>
</dbReference>